<gene>
    <name evidence="2" type="ORF">SacglDRAFT_00449</name>
</gene>
<dbReference type="HOGENOM" id="CLU_105789_0_0_11"/>
<name>I1CXH6_9PSEU</name>
<keyword evidence="3" id="KW-1185">Reference proteome</keyword>
<dbReference type="STRING" id="928724.SacglDRAFT_00449"/>
<sequence length="189" mass="21340">MWDVRPTSKIVFVITPDTEDWTWVLERPCAECGFDSNTVDREGVSALVRANAATWCDLLSAGVRLRTRPGPDRWSTLEYACHVRDVLRVFDERLVLMLTEEDPTYAEWDQDRAAVEGRYNEQDPSLVATDLSVAAERVATRLDRLPDGAIRRGGKRSDGTRFTVETLSRYFAHEVVHHLHDVGVPAAGK</sequence>
<reference evidence="2 3" key="1">
    <citation type="submission" date="2011-09" db="EMBL/GenBank/DDBJ databases">
        <authorList>
            <consortium name="US DOE Joint Genome Institute (JGI-PGF)"/>
            <person name="Lucas S."/>
            <person name="Han J."/>
            <person name="Lapidus A."/>
            <person name="Cheng J.-F."/>
            <person name="Goodwin L."/>
            <person name="Pitluck S."/>
            <person name="Peters L."/>
            <person name="Land M.L."/>
            <person name="Hauser L."/>
            <person name="Brambilla E."/>
            <person name="Klenk H.-P."/>
            <person name="Woyke T.J."/>
        </authorList>
    </citation>
    <scope>NUCLEOTIDE SEQUENCE [LARGE SCALE GENOMIC DNA]</scope>
    <source>
        <strain evidence="2 3">K62</strain>
    </source>
</reference>
<feature type="domain" description="DinB-like" evidence="1">
    <location>
        <begin position="64"/>
        <end position="180"/>
    </location>
</feature>
<reference evidence="3" key="2">
    <citation type="submission" date="2012-01" db="EMBL/GenBank/DDBJ databases">
        <title>Noncontiguous Finished sequence of chromosome of Saccharomonospora glauca K62.</title>
        <authorList>
            <consortium name="US DOE Joint Genome Institute"/>
            <person name="Lucas S."/>
            <person name="Han J."/>
            <person name="Lapidus A."/>
            <person name="Cheng J.-F."/>
            <person name="Goodwin L."/>
            <person name="Pitluck S."/>
            <person name="Peters L."/>
            <person name="Mikhailova N."/>
            <person name="Held B."/>
            <person name="Detter J.C."/>
            <person name="Han C."/>
            <person name="Tapia R."/>
            <person name="Land M."/>
            <person name="Hauser L."/>
            <person name="Kyrpides N."/>
            <person name="Ivanova N."/>
            <person name="Pagani I."/>
            <person name="Brambilla E.-M."/>
            <person name="Klenk H.-P."/>
            <person name="Woyke T."/>
        </authorList>
    </citation>
    <scope>NUCLEOTIDE SEQUENCE [LARGE SCALE GENOMIC DNA]</scope>
    <source>
        <strain evidence="3">K62</strain>
    </source>
</reference>
<evidence type="ECO:0000259" key="1">
    <source>
        <dbReference type="Pfam" id="PF12867"/>
    </source>
</evidence>
<dbReference type="AlphaFoldDB" id="I1CXH6"/>
<evidence type="ECO:0000313" key="3">
    <source>
        <dbReference type="Proteomes" id="UP000005087"/>
    </source>
</evidence>
<dbReference type="InterPro" id="IPR024775">
    <property type="entry name" value="DinB-like"/>
</dbReference>
<keyword evidence="2" id="KW-0413">Isomerase</keyword>
<dbReference type="InterPro" id="IPR034660">
    <property type="entry name" value="DinB/YfiT-like"/>
</dbReference>
<dbReference type="GO" id="GO:0016853">
    <property type="term" value="F:isomerase activity"/>
    <property type="evidence" value="ECO:0007669"/>
    <property type="project" value="UniProtKB-KW"/>
</dbReference>
<dbReference type="EMBL" id="CM001484">
    <property type="protein sequence ID" value="EIE97400.1"/>
    <property type="molecule type" value="Genomic_DNA"/>
</dbReference>
<accession>I1CXH6</accession>
<dbReference type="Gene3D" id="1.20.120.450">
    <property type="entry name" value="dinb family like domain"/>
    <property type="match status" value="1"/>
</dbReference>
<organism evidence="2 3">
    <name type="scientific">Saccharomonospora glauca K62</name>
    <dbReference type="NCBI Taxonomy" id="928724"/>
    <lineage>
        <taxon>Bacteria</taxon>
        <taxon>Bacillati</taxon>
        <taxon>Actinomycetota</taxon>
        <taxon>Actinomycetes</taxon>
        <taxon>Pseudonocardiales</taxon>
        <taxon>Pseudonocardiaceae</taxon>
        <taxon>Saccharomonospora</taxon>
    </lineage>
</organism>
<keyword evidence="2" id="KW-0670">Pyruvate</keyword>
<protein>
    <submittedName>
        <fullName evidence="2">Mycothiol maleylpyruvate isomerase N-terminal domain</fullName>
    </submittedName>
</protein>
<dbReference type="SUPFAM" id="SSF109854">
    <property type="entry name" value="DinB/YfiT-like putative metalloenzymes"/>
    <property type="match status" value="1"/>
</dbReference>
<dbReference type="Pfam" id="PF12867">
    <property type="entry name" value="DinB_2"/>
    <property type="match status" value="1"/>
</dbReference>
<dbReference type="eggNOG" id="COG2230">
    <property type="taxonomic scope" value="Bacteria"/>
</dbReference>
<proteinExistence type="predicted"/>
<dbReference type="Proteomes" id="UP000005087">
    <property type="component" value="Chromosome"/>
</dbReference>
<evidence type="ECO:0000313" key="2">
    <source>
        <dbReference type="EMBL" id="EIE97400.1"/>
    </source>
</evidence>